<dbReference type="Proteomes" id="UP000824633">
    <property type="component" value="Chromosome"/>
</dbReference>
<feature type="region of interest" description="Disordered" evidence="1">
    <location>
        <begin position="1"/>
        <end position="32"/>
    </location>
</feature>
<keyword evidence="3" id="KW-1185">Reference proteome</keyword>
<dbReference type="EMBL" id="AP024849">
    <property type="protein sequence ID" value="BCZ44329.1"/>
    <property type="molecule type" value="Genomic_DNA"/>
</dbReference>
<organism evidence="2 3">
    <name type="scientific">Clostridium gelidum</name>
    <dbReference type="NCBI Taxonomy" id="704125"/>
    <lineage>
        <taxon>Bacteria</taxon>
        <taxon>Bacillati</taxon>
        <taxon>Bacillota</taxon>
        <taxon>Clostridia</taxon>
        <taxon>Eubacteriales</taxon>
        <taxon>Clostridiaceae</taxon>
        <taxon>Clostridium</taxon>
    </lineage>
</organism>
<evidence type="ECO:0000313" key="2">
    <source>
        <dbReference type="EMBL" id="BCZ44329.1"/>
    </source>
</evidence>
<accession>A0ABM7SZJ6</accession>
<reference evidence="3" key="1">
    <citation type="submission" date="2021-07" db="EMBL/GenBank/DDBJ databases">
        <title>Complete genome sequencing of a Clostridium isolate.</title>
        <authorList>
            <person name="Ueki A."/>
            <person name="Tonouchi A."/>
        </authorList>
    </citation>
    <scope>NUCLEOTIDE SEQUENCE [LARGE SCALE GENOMIC DNA]</scope>
    <source>
        <strain evidence="3">C5S11</strain>
    </source>
</reference>
<evidence type="ECO:0008006" key="4">
    <source>
        <dbReference type="Google" id="ProtNLM"/>
    </source>
</evidence>
<name>A0ABM7SZJ6_9CLOT</name>
<evidence type="ECO:0000256" key="1">
    <source>
        <dbReference type="SAM" id="MobiDB-lite"/>
    </source>
</evidence>
<proteinExistence type="predicted"/>
<gene>
    <name evidence="2" type="ORF">psyc5s11_03960</name>
</gene>
<protein>
    <recommendedName>
        <fullName evidence="4">Flagellar assembly protein H</fullName>
    </recommendedName>
</protein>
<feature type="compositionally biased region" description="Basic and acidic residues" evidence="1">
    <location>
        <begin position="1"/>
        <end position="14"/>
    </location>
</feature>
<sequence>MGNRNDERECRNNDVDELETSDGRNLSSDEINDCHHRNRDRFADVLADAYNEGYKQGYCDGFKDGREKGRVEGFQEGCKAGQELAKQEVLCFIKRNRCCCRRNCC</sequence>
<dbReference type="RefSeq" id="WP_224036014.1">
    <property type="nucleotide sequence ID" value="NZ_AP024849.1"/>
</dbReference>
<evidence type="ECO:0000313" key="3">
    <source>
        <dbReference type="Proteomes" id="UP000824633"/>
    </source>
</evidence>